<gene>
    <name evidence="1" type="ORF">SAMN02745172_02441</name>
</gene>
<proteinExistence type="predicted"/>
<sequence length="191" mass="20676">MARQSTIIGSAIDIWGSKWDVREDRKTAHGWPVRIGWPAGEPRGKAGAGGPRIIVTPELAAHLESVRAAPGGHGLPIGMTALKRLRRLLGHHRQIDRAEWWSDRAGDLADLTIEAFAARYQVSAGAVLNARHALFGPVLRPAGWWRAPDIAQLILADLPISTIADEFGLSASTVRRLRHELGSEPCAISTA</sequence>
<evidence type="ECO:0000313" key="1">
    <source>
        <dbReference type="EMBL" id="SHO65794.1"/>
    </source>
</evidence>
<name>A0A1M7ZLM2_9HYPH</name>
<protein>
    <submittedName>
        <fullName evidence="1">Uncharacterized protein</fullName>
    </submittedName>
</protein>
<dbReference type="EMBL" id="FRXO01000004">
    <property type="protein sequence ID" value="SHO65794.1"/>
    <property type="molecule type" value="Genomic_DNA"/>
</dbReference>
<dbReference type="AlphaFoldDB" id="A0A1M7ZLM2"/>
<organism evidence="1 2">
    <name type="scientific">Pseudoxanthobacter soli DSM 19599</name>
    <dbReference type="NCBI Taxonomy" id="1123029"/>
    <lineage>
        <taxon>Bacteria</taxon>
        <taxon>Pseudomonadati</taxon>
        <taxon>Pseudomonadota</taxon>
        <taxon>Alphaproteobacteria</taxon>
        <taxon>Hyphomicrobiales</taxon>
        <taxon>Segnochrobactraceae</taxon>
        <taxon>Pseudoxanthobacter</taxon>
    </lineage>
</organism>
<evidence type="ECO:0000313" key="2">
    <source>
        <dbReference type="Proteomes" id="UP000186406"/>
    </source>
</evidence>
<dbReference type="RefSeq" id="WP_073628946.1">
    <property type="nucleotide sequence ID" value="NZ_FRXO01000004.1"/>
</dbReference>
<accession>A0A1M7ZLM2</accession>
<keyword evidence="2" id="KW-1185">Reference proteome</keyword>
<reference evidence="1 2" key="1">
    <citation type="submission" date="2016-12" db="EMBL/GenBank/DDBJ databases">
        <authorList>
            <person name="Song W.-J."/>
            <person name="Kurnit D.M."/>
        </authorList>
    </citation>
    <scope>NUCLEOTIDE SEQUENCE [LARGE SCALE GENOMIC DNA]</scope>
    <source>
        <strain evidence="1 2">DSM 19599</strain>
    </source>
</reference>
<dbReference type="STRING" id="1123029.SAMN02745172_02441"/>
<dbReference type="Proteomes" id="UP000186406">
    <property type="component" value="Unassembled WGS sequence"/>
</dbReference>
<dbReference type="OrthoDB" id="8448271at2"/>